<keyword evidence="3" id="KW-1185">Reference proteome</keyword>
<evidence type="ECO:0000256" key="1">
    <source>
        <dbReference type="SAM" id="SignalP"/>
    </source>
</evidence>
<dbReference type="Proteomes" id="UP001157006">
    <property type="component" value="Chromosome 3"/>
</dbReference>
<evidence type="ECO:0000313" key="3">
    <source>
        <dbReference type="Proteomes" id="UP001157006"/>
    </source>
</evidence>
<feature type="chain" id="PRO_5043415528" evidence="1">
    <location>
        <begin position="17"/>
        <end position="164"/>
    </location>
</feature>
<evidence type="ECO:0000313" key="2">
    <source>
        <dbReference type="EMBL" id="CAI8601898.1"/>
    </source>
</evidence>
<feature type="signal peptide" evidence="1">
    <location>
        <begin position="1"/>
        <end position="16"/>
    </location>
</feature>
<reference evidence="2 3" key="1">
    <citation type="submission" date="2023-01" db="EMBL/GenBank/DDBJ databases">
        <authorList>
            <person name="Kreplak J."/>
        </authorList>
    </citation>
    <scope>NUCLEOTIDE SEQUENCE [LARGE SCALE GENOMIC DNA]</scope>
</reference>
<proteinExistence type="predicted"/>
<organism evidence="2 3">
    <name type="scientific">Vicia faba</name>
    <name type="common">Broad bean</name>
    <name type="synonym">Faba vulgaris</name>
    <dbReference type="NCBI Taxonomy" id="3906"/>
    <lineage>
        <taxon>Eukaryota</taxon>
        <taxon>Viridiplantae</taxon>
        <taxon>Streptophyta</taxon>
        <taxon>Embryophyta</taxon>
        <taxon>Tracheophyta</taxon>
        <taxon>Spermatophyta</taxon>
        <taxon>Magnoliopsida</taxon>
        <taxon>eudicotyledons</taxon>
        <taxon>Gunneridae</taxon>
        <taxon>Pentapetalae</taxon>
        <taxon>rosids</taxon>
        <taxon>fabids</taxon>
        <taxon>Fabales</taxon>
        <taxon>Fabaceae</taxon>
        <taxon>Papilionoideae</taxon>
        <taxon>50 kb inversion clade</taxon>
        <taxon>NPAAA clade</taxon>
        <taxon>Hologalegina</taxon>
        <taxon>IRL clade</taxon>
        <taxon>Fabeae</taxon>
        <taxon>Vicia</taxon>
    </lineage>
</organism>
<sequence length="164" mass="19407">MISFVWFKSFLKLVHLITRSMWLKHARRASIEKQVAKFLHIVKLEAPEWKNKPILFYDKLTKLFGKDQTTGEHEDTFAEIRTKKAANVEKSYGITIKEIDHLVETNEVILEGFDDEKHHFNNYLKRSYVINSQDVSSSRTKKQVKKSPGFSRRYCCLLLRFQLL</sequence>
<gene>
    <name evidence="2" type="ORF">VFH_III015920</name>
</gene>
<protein>
    <submittedName>
        <fullName evidence="2">Uncharacterized protein</fullName>
    </submittedName>
</protein>
<name>A0AAV0ZWK4_VICFA</name>
<dbReference type="AlphaFoldDB" id="A0AAV0ZWK4"/>
<dbReference type="EMBL" id="OX451738">
    <property type="protein sequence ID" value="CAI8601898.1"/>
    <property type="molecule type" value="Genomic_DNA"/>
</dbReference>
<keyword evidence="1" id="KW-0732">Signal</keyword>
<accession>A0AAV0ZWK4</accession>